<dbReference type="GO" id="GO:1990362">
    <property type="term" value="F:butanol dehydrogenase (NAD+) activity"/>
    <property type="evidence" value="ECO:0007669"/>
    <property type="project" value="InterPro"/>
</dbReference>
<evidence type="ECO:0000256" key="1">
    <source>
        <dbReference type="ARBA" id="ARBA00007358"/>
    </source>
</evidence>
<keyword evidence="3" id="KW-0520">NAD</keyword>
<evidence type="ECO:0000259" key="5">
    <source>
        <dbReference type="Pfam" id="PF25137"/>
    </source>
</evidence>
<comment type="caution">
    <text evidence="6">The sequence shown here is derived from an EMBL/GenBank/DDBJ whole genome shotgun (WGS) entry which is preliminary data.</text>
</comment>
<keyword evidence="2" id="KW-0560">Oxidoreductase</keyword>
<dbReference type="STRING" id="889306.KP78_38000"/>
<dbReference type="PANTHER" id="PTHR43633:SF1">
    <property type="entry name" value="ALCOHOL DEHYDROGENASE YQHD"/>
    <property type="match status" value="1"/>
</dbReference>
<dbReference type="InterPro" id="IPR001670">
    <property type="entry name" value="ADH_Fe/GldA"/>
</dbReference>
<dbReference type="GO" id="GO:0046872">
    <property type="term" value="F:metal ion binding"/>
    <property type="evidence" value="ECO:0007669"/>
    <property type="project" value="InterPro"/>
</dbReference>
<dbReference type="CDD" id="cd08187">
    <property type="entry name" value="BDH"/>
    <property type="match status" value="1"/>
</dbReference>
<comment type="similarity">
    <text evidence="1">Belongs to the iron-containing alcohol dehydrogenase family.</text>
</comment>
<organism evidence="6 7">
    <name type="scientific">Jeotgalibacillus soli</name>
    <dbReference type="NCBI Taxonomy" id="889306"/>
    <lineage>
        <taxon>Bacteria</taxon>
        <taxon>Bacillati</taxon>
        <taxon>Bacillota</taxon>
        <taxon>Bacilli</taxon>
        <taxon>Bacillales</taxon>
        <taxon>Caryophanaceae</taxon>
        <taxon>Jeotgalibacillus</taxon>
    </lineage>
</organism>
<evidence type="ECO:0000259" key="4">
    <source>
        <dbReference type="Pfam" id="PF00465"/>
    </source>
</evidence>
<dbReference type="PROSITE" id="PS00060">
    <property type="entry name" value="ADH_IRON_2"/>
    <property type="match status" value="1"/>
</dbReference>
<dbReference type="PATRIC" id="fig|889306.3.peg.3816"/>
<evidence type="ECO:0000256" key="3">
    <source>
        <dbReference type="ARBA" id="ARBA00023027"/>
    </source>
</evidence>
<dbReference type="Proteomes" id="UP000031938">
    <property type="component" value="Unassembled WGS sequence"/>
</dbReference>
<reference evidence="6 7" key="1">
    <citation type="submission" date="2015-01" db="EMBL/GenBank/DDBJ databases">
        <title>Genome sequencing of Jeotgalibacillus soli.</title>
        <authorList>
            <person name="Goh K.M."/>
            <person name="Chan K.-G."/>
            <person name="Yaakop A.S."/>
            <person name="Ee R."/>
            <person name="Gan H.M."/>
            <person name="Chan C.S."/>
        </authorList>
    </citation>
    <scope>NUCLEOTIDE SEQUENCE [LARGE SCALE GENOMIC DNA]</scope>
    <source>
        <strain evidence="6 7">P9</strain>
    </source>
</reference>
<dbReference type="AlphaFoldDB" id="A0A0C2V0I9"/>
<evidence type="ECO:0000256" key="2">
    <source>
        <dbReference type="ARBA" id="ARBA00023002"/>
    </source>
</evidence>
<dbReference type="PANTHER" id="PTHR43633">
    <property type="entry name" value="ALCOHOL DEHYDROGENASE YQHD"/>
    <property type="match status" value="1"/>
</dbReference>
<dbReference type="PROSITE" id="PS00913">
    <property type="entry name" value="ADH_IRON_1"/>
    <property type="match status" value="1"/>
</dbReference>
<feature type="domain" description="Alcohol dehydrogenase iron-type/glycerol dehydrogenase GldA" evidence="4">
    <location>
        <begin position="19"/>
        <end position="187"/>
    </location>
</feature>
<dbReference type="GO" id="GO:0005829">
    <property type="term" value="C:cytosol"/>
    <property type="evidence" value="ECO:0007669"/>
    <property type="project" value="TreeGrafter"/>
</dbReference>
<accession>A0A0C2V0I9</accession>
<dbReference type="InterPro" id="IPR018211">
    <property type="entry name" value="ADH_Fe_CS"/>
</dbReference>
<keyword evidence="7" id="KW-1185">Reference proteome</keyword>
<dbReference type="SUPFAM" id="SSF56796">
    <property type="entry name" value="Dehydroquinate synthase-like"/>
    <property type="match status" value="1"/>
</dbReference>
<dbReference type="Gene3D" id="3.40.50.1970">
    <property type="match status" value="1"/>
</dbReference>
<dbReference type="GO" id="GO:0008106">
    <property type="term" value="F:alcohol dehydrogenase (NADP+) activity"/>
    <property type="evidence" value="ECO:0007669"/>
    <property type="project" value="TreeGrafter"/>
</dbReference>
<dbReference type="InterPro" id="IPR056798">
    <property type="entry name" value="ADH_Fe_C"/>
</dbReference>
<evidence type="ECO:0000313" key="6">
    <source>
        <dbReference type="EMBL" id="KIL42577.1"/>
    </source>
</evidence>
<dbReference type="InterPro" id="IPR044731">
    <property type="entry name" value="BDH-like"/>
</dbReference>
<sequence>MKHDEMEAVILNTFTFYNPTKLIFGKDQLEQLKEQIPQYGKNVLVVYGGGSIKKNGLYDKVMVVLNEIGANVSELSGVEPNPRLTTAEKGIDICKTENIDFILAVGGGSVIDCTKLIAAGAKYDGAAWDLVTKKAIPNDALPFGTVLTLAATGSEMNAGSVITNMETQEKYGWGSPVTFPKFSILDPQHTFTVPQDQTIYGIVDMMTHLFEQYFHNTTNTPAQDRLIEGVLRTVMETGPKLVNDLENYEHRETILFTGTLALNGMLQMGYRGDWASHNIEHAVSAVYDIPHAGGLAILFPNWMRHNLDVNPARFKQLAVRVFDVNPEGKSDKEIGLEGADALRAFWTSIGAPSRLSDYDITDEKIDLMADKAMINGEFGNFNKLKKEDVVSILTASL</sequence>
<dbReference type="Pfam" id="PF25137">
    <property type="entry name" value="ADH_Fe_C"/>
    <property type="match status" value="1"/>
</dbReference>
<gene>
    <name evidence="6" type="ORF">KP78_38000</name>
</gene>
<name>A0A0C2V0I9_9BACL</name>
<dbReference type="EMBL" id="JXRP01000022">
    <property type="protein sequence ID" value="KIL42577.1"/>
    <property type="molecule type" value="Genomic_DNA"/>
</dbReference>
<dbReference type="FunFam" id="3.40.50.1970:FF:000003">
    <property type="entry name" value="Alcohol dehydrogenase, iron-containing"/>
    <property type="match status" value="1"/>
</dbReference>
<proteinExistence type="inferred from homology"/>
<dbReference type="Pfam" id="PF00465">
    <property type="entry name" value="Fe-ADH"/>
    <property type="match status" value="1"/>
</dbReference>
<dbReference type="FunFam" id="1.20.1090.10:FF:000009">
    <property type="entry name" value="NADH-dependent butanol dehydrogenase"/>
    <property type="match status" value="1"/>
</dbReference>
<protein>
    <submittedName>
        <fullName evidence="6">NADH-dependent butanol dehydrogenase A</fullName>
    </submittedName>
</protein>
<dbReference type="Gene3D" id="1.20.1090.10">
    <property type="entry name" value="Dehydroquinate synthase-like - alpha domain"/>
    <property type="match status" value="1"/>
</dbReference>
<dbReference type="GO" id="GO:1990002">
    <property type="term" value="F:methylglyoxal reductase (NADPH) (acetol producing) activity"/>
    <property type="evidence" value="ECO:0007669"/>
    <property type="project" value="TreeGrafter"/>
</dbReference>
<evidence type="ECO:0000313" key="7">
    <source>
        <dbReference type="Proteomes" id="UP000031938"/>
    </source>
</evidence>
<feature type="domain" description="Fe-containing alcohol dehydrogenase-like C-terminal" evidence="5">
    <location>
        <begin position="198"/>
        <end position="396"/>
    </location>
</feature>